<accession>A0A4R2GRE2</accession>
<name>A0A4R2GRE2_9HYPH</name>
<dbReference type="Proteomes" id="UP000294881">
    <property type="component" value="Unassembled WGS sequence"/>
</dbReference>
<evidence type="ECO:0000313" key="1">
    <source>
        <dbReference type="EMBL" id="TCO12357.1"/>
    </source>
</evidence>
<gene>
    <name evidence="1" type="ORF">EV666_1092</name>
</gene>
<dbReference type="RefSeq" id="WP_132007368.1">
    <property type="nucleotide sequence ID" value="NZ_JBHUNN010000002.1"/>
</dbReference>
<protein>
    <submittedName>
        <fullName evidence="1">Uncharacterized protein</fullName>
    </submittedName>
</protein>
<sequence>MHATVQTVAAATDTARPAINAWLDRRIIELRAGDRPAAHNGDPIRLSRNRAVQIAVAAELTRLGLPARAAARAAYAASDLAGGVNLDGQPMERQPGHLFPSGSTWLVATADSARVVNGPVDASFASIARAAGDGRVPRGCVVVELAPLVAQADMALVAG</sequence>
<keyword evidence="2" id="KW-1185">Reference proteome</keyword>
<comment type="caution">
    <text evidence="1">The sequence shown here is derived from an EMBL/GenBank/DDBJ whole genome shotgun (WGS) entry which is preliminary data.</text>
</comment>
<dbReference type="AlphaFoldDB" id="A0A4R2GRE2"/>
<dbReference type="EMBL" id="SLWL01000009">
    <property type="protein sequence ID" value="TCO12357.1"/>
    <property type="molecule type" value="Genomic_DNA"/>
</dbReference>
<organism evidence="1 2">
    <name type="scientific">Camelimonas lactis</name>
    <dbReference type="NCBI Taxonomy" id="659006"/>
    <lineage>
        <taxon>Bacteria</taxon>
        <taxon>Pseudomonadati</taxon>
        <taxon>Pseudomonadota</taxon>
        <taxon>Alphaproteobacteria</taxon>
        <taxon>Hyphomicrobiales</taxon>
        <taxon>Chelatococcaceae</taxon>
        <taxon>Camelimonas</taxon>
    </lineage>
</organism>
<evidence type="ECO:0000313" key="2">
    <source>
        <dbReference type="Proteomes" id="UP000294881"/>
    </source>
</evidence>
<proteinExistence type="predicted"/>
<reference evidence="1 2" key="1">
    <citation type="submission" date="2019-03" db="EMBL/GenBank/DDBJ databases">
        <title>Genomic Encyclopedia of Type Strains, Phase IV (KMG-IV): sequencing the most valuable type-strain genomes for metagenomic binning, comparative biology and taxonomic classification.</title>
        <authorList>
            <person name="Goeker M."/>
        </authorList>
    </citation>
    <scope>NUCLEOTIDE SEQUENCE [LARGE SCALE GENOMIC DNA]</scope>
    <source>
        <strain evidence="1 2">DSM 22958</strain>
    </source>
</reference>